<feature type="transmembrane region" description="Helical" evidence="1">
    <location>
        <begin position="40"/>
        <end position="59"/>
    </location>
</feature>
<name>A0A315Z801_SEDFL</name>
<dbReference type="RefSeq" id="WP_109619529.1">
    <property type="nucleotide sequence ID" value="NZ_QGDO01000004.1"/>
</dbReference>
<organism evidence="2 3">
    <name type="scientific">Sediminitomix flava</name>
    <dbReference type="NCBI Taxonomy" id="379075"/>
    <lineage>
        <taxon>Bacteria</taxon>
        <taxon>Pseudomonadati</taxon>
        <taxon>Bacteroidota</taxon>
        <taxon>Cytophagia</taxon>
        <taxon>Cytophagales</taxon>
        <taxon>Flammeovirgaceae</taxon>
        <taxon>Sediminitomix</taxon>
    </lineage>
</organism>
<protein>
    <recommendedName>
        <fullName evidence="4">TM2 domain-containing protein</fullName>
    </recommendedName>
</protein>
<accession>A0A315Z801</accession>
<dbReference type="Proteomes" id="UP000245535">
    <property type="component" value="Unassembled WGS sequence"/>
</dbReference>
<dbReference type="EMBL" id="QGDO01000004">
    <property type="protein sequence ID" value="PWJ40788.1"/>
    <property type="molecule type" value="Genomic_DNA"/>
</dbReference>
<reference evidence="2 3" key="1">
    <citation type="submission" date="2018-03" db="EMBL/GenBank/DDBJ databases">
        <title>Genomic Encyclopedia of Archaeal and Bacterial Type Strains, Phase II (KMG-II): from individual species to whole genera.</title>
        <authorList>
            <person name="Goeker M."/>
        </authorList>
    </citation>
    <scope>NUCLEOTIDE SEQUENCE [LARGE SCALE GENOMIC DNA]</scope>
    <source>
        <strain evidence="2 3">DSM 28229</strain>
    </source>
</reference>
<evidence type="ECO:0008006" key="4">
    <source>
        <dbReference type="Google" id="ProtNLM"/>
    </source>
</evidence>
<dbReference type="OrthoDB" id="9816361at2"/>
<evidence type="ECO:0000256" key="1">
    <source>
        <dbReference type="SAM" id="Phobius"/>
    </source>
</evidence>
<sequence>MDTNKLLAYESRKANPTTIWLLFLFLGWSYGSLDKMGKQIFYYLTLGGLGFWALIRLFTLHGSIKEYNRGVAEQVGLNEEEMFTLNLI</sequence>
<keyword evidence="1" id="KW-0812">Transmembrane</keyword>
<proteinExistence type="predicted"/>
<keyword evidence="3" id="KW-1185">Reference proteome</keyword>
<evidence type="ECO:0000313" key="2">
    <source>
        <dbReference type="EMBL" id="PWJ40788.1"/>
    </source>
</evidence>
<keyword evidence="1" id="KW-1133">Transmembrane helix</keyword>
<evidence type="ECO:0000313" key="3">
    <source>
        <dbReference type="Proteomes" id="UP000245535"/>
    </source>
</evidence>
<keyword evidence="1" id="KW-0472">Membrane</keyword>
<dbReference type="AlphaFoldDB" id="A0A315Z801"/>
<comment type="caution">
    <text evidence="2">The sequence shown here is derived from an EMBL/GenBank/DDBJ whole genome shotgun (WGS) entry which is preliminary data.</text>
</comment>
<feature type="transmembrane region" description="Helical" evidence="1">
    <location>
        <begin position="17"/>
        <end position="33"/>
    </location>
</feature>
<gene>
    <name evidence="2" type="ORF">BC781_10447</name>
</gene>